<dbReference type="Proteomes" id="UP001303373">
    <property type="component" value="Chromosome 2"/>
</dbReference>
<gene>
    <name evidence="7" type="ORF">R9X50_00157500</name>
</gene>
<dbReference type="EMBL" id="CP138581">
    <property type="protein sequence ID" value="WPG98779.1"/>
    <property type="molecule type" value="Genomic_DNA"/>
</dbReference>
<evidence type="ECO:0000313" key="7">
    <source>
        <dbReference type="EMBL" id="WPG98779.1"/>
    </source>
</evidence>
<sequence length="173" mass="18868">MTGNSAHIVDVPFWDYMVRIVQVLVSLAVLFLAAYNVAFDDRAPNIVALFAGCWGVLILTYYNIGVHALPFIYNYIAVVITECLTVIFWAASFGSEAALYAANKDTGSFYTNIVTAIIALSAFLFILHVITFIIVAHGIKKHRANGHPLFSPQGRKATERANARAATTNVSAV</sequence>
<dbReference type="InterPro" id="IPR008253">
    <property type="entry name" value="Marvel"/>
</dbReference>
<feature type="transmembrane region" description="Helical" evidence="5">
    <location>
        <begin position="113"/>
        <end position="135"/>
    </location>
</feature>
<comment type="subcellular location">
    <subcellularLocation>
        <location evidence="1">Membrane</location>
        <topology evidence="1">Multi-pass membrane protein</topology>
    </subcellularLocation>
</comment>
<reference evidence="7 8" key="1">
    <citation type="submission" date="2023-11" db="EMBL/GenBank/DDBJ databases">
        <title>An acidophilic fungus is an integral part of prey digestion in a carnivorous sundew plant.</title>
        <authorList>
            <person name="Tsai I.J."/>
        </authorList>
    </citation>
    <scope>NUCLEOTIDE SEQUENCE [LARGE SCALE GENOMIC DNA]</scope>
    <source>
        <strain evidence="7">169a</strain>
    </source>
</reference>
<dbReference type="GO" id="GO:0016020">
    <property type="term" value="C:membrane"/>
    <property type="evidence" value="ECO:0007669"/>
    <property type="project" value="UniProtKB-SubCell"/>
</dbReference>
<keyword evidence="8" id="KW-1185">Reference proteome</keyword>
<evidence type="ECO:0000256" key="3">
    <source>
        <dbReference type="ARBA" id="ARBA00022989"/>
    </source>
</evidence>
<feature type="domain" description="MARVEL" evidence="6">
    <location>
        <begin position="15"/>
        <end position="133"/>
    </location>
</feature>
<dbReference type="PANTHER" id="PTHR37451:SF4">
    <property type="entry name" value="MARVEL DOMAIN-CONTAINING PROTEIN"/>
    <property type="match status" value="1"/>
</dbReference>
<keyword evidence="2 5" id="KW-0812">Transmembrane</keyword>
<evidence type="ECO:0000313" key="8">
    <source>
        <dbReference type="Proteomes" id="UP001303373"/>
    </source>
</evidence>
<proteinExistence type="predicted"/>
<dbReference type="AlphaFoldDB" id="A0AAQ3LZI9"/>
<keyword evidence="4 5" id="KW-0472">Membrane</keyword>
<feature type="transmembrane region" description="Helical" evidence="5">
    <location>
        <begin position="71"/>
        <end position="93"/>
    </location>
</feature>
<accession>A0AAQ3LZI9</accession>
<organism evidence="7 8">
    <name type="scientific">Acrodontium crateriforme</name>
    <dbReference type="NCBI Taxonomy" id="150365"/>
    <lineage>
        <taxon>Eukaryota</taxon>
        <taxon>Fungi</taxon>
        <taxon>Dikarya</taxon>
        <taxon>Ascomycota</taxon>
        <taxon>Pezizomycotina</taxon>
        <taxon>Dothideomycetes</taxon>
        <taxon>Dothideomycetidae</taxon>
        <taxon>Mycosphaerellales</taxon>
        <taxon>Teratosphaeriaceae</taxon>
        <taxon>Acrodontium</taxon>
    </lineage>
</organism>
<keyword evidence="3 5" id="KW-1133">Transmembrane helix</keyword>
<dbReference type="Pfam" id="PF01284">
    <property type="entry name" value="MARVEL"/>
    <property type="match status" value="1"/>
</dbReference>
<protein>
    <recommendedName>
        <fullName evidence="6">MARVEL domain-containing protein</fullName>
    </recommendedName>
</protein>
<evidence type="ECO:0000256" key="1">
    <source>
        <dbReference type="ARBA" id="ARBA00004141"/>
    </source>
</evidence>
<evidence type="ECO:0000256" key="2">
    <source>
        <dbReference type="ARBA" id="ARBA00022692"/>
    </source>
</evidence>
<name>A0AAQ3LZI9_9PEZI</name>
<evidence type="ECO:0000259" key="6">
    <source>
        <dbReference type="Pfam" id="PF01284"/>
    </source>
</evidence>
<evidence type="ECO:0000256" key="5">
    <source>
        <dbReference type="SAM" id="Phobius"/>
    </source>
</evidence>
<feature type="transmembrane region" description="Helical" evidence="5">
    <location>
        <begin position="45"/>
        <end position="64"/>
    </location>
</feature>
<feature type="transmembrane region" description="Helical" evidence="5">
    <location>
        <begin position="20"/>
        <end position="39"/>
    </location>
</feature>
<evidence type="ECO:0000256" key="4">
    <source>
        <dbReference type="ARBA" id="ARBA00023136"/>
    </source>
</evidence>
<dbReference type="PANTHER" id="PTHR37451">
    <property type="entry name" value="MARVEL DOMAIN"/>
    <property type="match status" value="1"/>
</dbReference>